<evidence type="ECO:0000256" key="2">
    <source>
        <dbReference type="PROSITE-ProRule" id="PRU00176"/>
    </source>
</evidence>
<keyword evidence="9" id="KW-1185">Reference proteome</keyword>
<dbReference type="GO" id="GO:0008270">
    <property type="term" value="F:zinc ion binding"/>
    <property type="evidence" value="ECO:0007669"/>
    <property type="project" value="UniProtKB-KW"/>
</dbReference>
<feature type="compositionally biased region" description="Polar residues" evidence="5">
    <location>
        <begin position="477"/>
        <end position="487"/>
    </location>
</feature>
<feature type="region of interest" description="Disordered" evidence="5">
    <location>
        <begin position="126"/>
        <end position="212"/>
    </location>
</feature>
<evidence type="ECO:0000256" key="4">
    <source>
        <dbReference type="SAM" id="Coils"/>
    </source>
</evidence>
<dbReference type="CDD" id="cd14686">
    <property type="entry name" value="bZIP"/>
    <property type="match status" value="1"/>
</dbReference>
<keyword evidence="3" id="KW-0863">Zinc-finger</keyword>
<dbReference type="InterPro" id="IPR000504">
    <property type="entry name" value="RRM_dom"/>
</dbReference>
<keyword evidence="3" id="KW-0862">Zinc</keyword>
<dbReference type="OrthoDB" id="443401at2759"/>
<feature type="domain" description="RRM" evidence="6">
    <location>
        <begin position="393"/>
        <end position="465"/>
    </location>
</feature>
<accession>A0A6G1KLU0</accession>
<evidence type="ECO:0000256" key="1">
    <source>
        <dbReference type="ARBA" id="ARBA00022884"/>
    </source>
</evidence>
<protein>
    <recommendedName>
        <fullName evidence="10">C3H1-type domain-containing protein</fullName>
    </recommendedName>
</protein>
<keyword evidence="3" id="KW-0479">Metal-binding</keyword>
<dbReference type="Proteomes" id="UP000799428">
    <property type="component" value="Unassembled WGS sequence"/>
</dbReference>
<evidence type="ECO:0000313" key="9">
    <source>
        <dbReference type="Proteomes" id="UP000799428"/>
    </source>
</evidence>
<feature type="zinc finger region" description="C3H1-type" evidence="3">
    <location>
        <begin position="298"/>
        <end position="326"/>
    </location>
</feature>
<evidence type="ECO:0000259" key="7">
    <source>
        <dbReference type="PROSITE" id="PS50103"/>
    </source>
</evidence>
<feature type="region of interest" description="Disordered" evidence="5">
    <location>
        <begin position="690"/>
        <end position="746"/>
    </location>
</feature>
<dbReference type="InterPro" id="IPR012677">
    <property type="entry name" value="Nucleotide-bd_a/b_plait_sf"/>
</dbReference>
<reference evidence="8" key="1">
    <citation type="journal article" date="2020" name="Stud. Mycol.">
        <title>101 Dothideomycetes genomes: a test case for predicting lifestyles and emergence of pathogens.</title>
        <authorList>
            <person name="Haridas S."/>
            <person name="Albert R."/>
            <person name="Binder M."/>
            <person name="Bloem J."/>
            <person name="Labutti K."/>
            <person name="Salamov A."/>
            <person name="Andreopoulos B."/>
            <person name="Baker S."/>
            <person name="Barry K."/>
            <person name="Bills G."/>
            <person name="Bluhm B."/>
            <person name="Cannon C."/>
            <person name="Castanera R."/>
            <person name="Culley D."/>
            <person name="Daum C."/>
            <person name="Ezra D."/>
            <person name="Gonzalez J."/>
            <person name="Henrissat B."/>
            <person name="Kuo A."/>
            <person name="Liang C."/>
            <person name="Lipzen A."/>
            <person name="Lutzoni F."/>
            <person name="Magnuson J."/>
            <person name="Mondo S."/>
            <person name="Nolan M."/>
            <person name="Ohm R."/>
            <person name="Pangilinan J."/>
            <person name="Park H.-J."/>
            <person name="Ramirez L."/>
            <person name="Alfaro M."/>
            <person name="Sun H."/>
            <person name="Tritt A."/>
            <person name="Yoshinaga Y."/>
            <person name="Zwiers L.-H."/>
            <person name="Turgeon B."/>
            <person name="Goodwin S."/>
            <person name="Spatafora J."/>
            <person name="Crous P."/>
            <person name="Grigoriev I."/>
        </authorList>
    </citation>
    <scope>NUCLEOTIDE SEQUENCE</scope>
    <source>
        <strain evidence="8">CBS 279.74</strain>
    </source>
</reference>
<dbReference type="PROSITE" id="PS50102">
    <property type="entry name" value="RRM"/>
    <property type="match status" value="1"/>
</dbReference>
<name>A0A6G1KLU0_9PLEO</name>
<evidence type="ECO:0000256" key="5">
    <source>
        <dbReference type="SAM" id="MobiDB-lite"/>
    </source>
</evidence>
<proteinExistence type="predicted"/>
<sequence length="746" mass="81097">MLLEDEDLDNFKQWMIPRLDAISEADPGVLAEYVIALVMADEFEDVVKKNCIDSLGDFLEDPKPFVEDVMHAIKSRSFVPQFEFKVKGIGKEIAEELYKPIPVAPIESTPGHDFGAPAAKRFPAQHIPSQRSHPPPTLSAEATIFNPPSGPAASKPPTHLRDRPTAPSSHGFSNALQNTFQSGTGNGIKRKLNDQDPGLQRGGRPSKLPAWVPRNNVQYPPGSMPAPQILPGTWNPVAPSAYAPAMSMPPIGAPPTNSMSPFMALAALGRQFPELLSMPFSGLPFPAGIDGMNGTRPPAIAQRCKNYDTKGFCVLGSVCPYEHGEEVVMPNFATEYDLKNASLAVQPPKAANGHRGLDGSQACSDIGSKSRPTGGRARAPFSQPGPTTDPENVAVVVEQIPEENFNMDAIRKFFSQFGPLASVELQSLKRLAIVRYDEHAAALRAYNSPKVIFDNRFVKVYWYNANPSPPDPFNGPNGASDSSSPANGQDEEILDPEEIKERQAEAQKLFEERQKKLQETTTKIESVQEQIQAKEAEIMEMRKKLAMKNGVDFVAESGPQMGDTQLMDQLKSLQAEAQDLGLKTNQGYRGRGAASFALRGRGSFRGGSRGRGLAGALYSGGRSAVKRLDNRPKRLAVKGIESGSAKDEALRQYLLATFKERYMAEVFLDDSLNIPDVGTLELSWVANELSPSSKTKPASSAQSGPNSGIKMDEAIESTEANNDNDAKFNINGDDDYDVAGDVDEWL</sequence>
<dbReference type="GO" id="GO:0003723">
    <property type="term" value="F:RNA binding"/>
    <property type="evidence" value="ECO:0007669"/>
    <property type="project" value="UniProtKB-UniRule"/>
</dbReference>
<feature type="region of interest" description="Disordered" evidence="5">
    <location>
        <begin position="469"/>
        <end position="493"/>
    </location>
</feature>
<evidence type="ECO:0000313" key="8">
    <source>
        <dbReference type="EMBL" id="KAF2713361.1"/>
    </source>
</evidence>
<dbReference type="SMART" id="SM00360">
    <property type="entry name" value="RRM"/>
    <property type="match status" value="1"/>
</dbReference>
<feature type="compositionally biased region" description="Polar residues" evidence="5">
    <location>
        <begin position="166"/>
        <end position="183"/>
    </location>
</feature>
<dbReference type="CDD" id="cd12257">
    <property type="entry name" value="RRM1_RBM26_like"/>
    <property type="match status" value="1"/>
</dbReference>
<dbReference type="GO" id="GO:0005634">
    <property type="term" value="C:nucleus"/>
    <property type="evidence" value="ECO:0007669"/>
    <property type="project" value="TreeGrafter"/>
</dbReference>
<feature type="compositionally biased region" description="Acidic residues" evidence="5">
    <location>
        <begin position="732"/>
        <end position="746"/>
    </location>
</feature>
<dbReference type="Gene3D" id="3.30.70.330">
    <property type="match status" value="1"/>
</dbReference>
<dbReference type="EMBL" id="MU005765">
    <property type="protein sequence ID" value="KAF2713361.1"/>
    <property type="molecule type" value="Genomic_DNA"/>
</dbReference>
<organism evidence="8 9">
    <name type="scientific">Pleomassaria siparia CBS 279.74</name>
    <dbReference type="NCBI Taxonomy" id="1314801"/>
    <lineage>
        <taxon>Eukaryota</taxon>
        <taxon>Fungi</taxon>
        <taxon>Dikarya</taxon>
        <taxon>Ascomycota</taxon>
        <taxon>Pezizomycotina</taxon>
        <taxon>Dothideomycetes</taxon>
        <taxon>Pleosporomycetidae</taxon>
        <taxon>Pleosporales</taxon>
        <taxon>Pleomassariaceae</taxon>
        <taxon>Pleomassaria</taxon>
    </lineage>
</organism>
<feature type="region of interest" description="Disordered" evidence="5">
    <location>
        <begin position="349"/>
        <end position="391"/>
    </location>
</feature>
<dbReference type="InterPro" id="IPR035979">
    <property type="entry name" value="RBD_domain_sf"/>
</dbReference>
<dbReference type="PANTHER" id="PTHR14398">
    <property type="entry name" value="RNA RECOGNITION RRM/RNP DOMAIN"/>
    <property type="match status" value="1"/>
</dbReference>
<feature type="domain" description="C3H1-type" evidence="7">
    <location>
        <begin position="298"/>
        <end position="326"/>
    </location>
</feature>
<dbReference type="AlphaFoldDB" id="A0A6G1KLU0"/>
<feature type="coiled-coil region" evidence="4">
    <location>
        <begin position="499"/>
        <end position="544"/>
    </location>
</feature>
<evidence type="ECO:0000259" key="6">
    <source>
        <dbReference type="PROSITE" id="PS50102"/>
    </source>
</evidence>
<evidence type="ECO:0000256" key="3">
    <source>
        <dbReference type="PROSITE-ProRule" id="PRU00723"/>
    </source>
</evidence>
<dbReference type="InterPro" id="IPR000571">
    <property type="entry name" value="Znf_CCCH"/>
</dbReference>
<dbReference type="PROSITE" id="PS50103">
    <property type="entry name" value="ZF_C3H1"/>
    <property type="match status" value="1"/>
</dbReference>
<dbReference type="InterPro" id="IPR045137">
    <property type="entry name" value="RBM26/27"/>
</dbReference>
<keyword evidence="1 2" id="KW-0694">RNA-binding</keyword>
<feature type="compositionally biased region" description="Low complexity" evidence="5">
    <location>
        <begin position="690"/>
        <end position="703"/>
    </location>
</feature>
<dbReference type="SUPFAM" id="SSF54928">
    <property type="entry name" value="RNA-binding domain, RBD"/>
    <property type="match status" value="1"/>
</dbReference>
<dbReference type="PANTHER" id="PTHR14398:SF0">
    <property type="entry name" value="ZINC FINGER PROTEIN SWM"/>
    <property type="match status" value="1"/>
</dbReference>
<keyword evidence="4" id="KW-0175">Coiled coil</keyword>
<gene>
    <name evidence="8" type="ORF">K504DRAFT_450068</name>
</gene>
<evidence type="ECO:0008006" key="10">
    <source>
        <dbReference type="Google" id="ProtNLM"/>
    </source>
</evidence>